<dbReference type="Proteomes" id="UP000198963">
    <property type="component" value="Chromosome I"/>
</dbReference>
<dbReference type="STRING" id="1249933.SAMN04489797_3082"/>
<evidence type="ECO:0000313" key="3">
    <source>
        <dbReference type="Proteomes" id="UP000198963"/>
    </source>
</evidence>
<dbReference type="PANTHER" id="PTHR46889">
    <property type="entry name" value="TRANSPOSASE INSF FOR INSERTION SEQUENCE IS3B-RELATED"/>
    <property type="match status" value="1"/>
</dbReference>
<protein>
    <submittedName>
        <fullName evidence="2">Transposase InsO and inactivated derivatives</fullName>
    </submittedName>
</protein>
<dbReference type="InterPro" id="IPR050900">
    <property type="entry name" value="Transposase_IS3/IS150/IS904"/>
</dbReference>
<dbReference type="PANTHER" id="PTHR46889:SF5">
    <property type="entry name" value="INTEGRASE PROTEIN"/>
    <property type="match status" value="1"/>
</dbReference>
<organism evidence="2 3">
    <name type="scientific">Winogradskyella sediminis</name>
    <dbReference type="NCBI Taxonomy" id="1382466"/>
    <lineage>
        <taxon>Bacteria</taxon>
        <taxon>Pseudomonadati</taxon>
        <taxon>Bacteroidota</taxon>
        <taxon>Flavobacteriia</taxon>
        <taxon>Flavobacteriales</taxon>
        <taxon>Flavobacteriaceae</taxon>
        <taxon>Winogradskyella</taxon>
    </lineage>
</organism>
<dbReference type="NCBIfam" id="NF033516">
    <property type="entry name" value="transpos_IS3"/>
    <property type="match status" value="1"/>
</dbReference>
<accession>A0A1H1X2Y1</accession>
<keyword evidence="3" id="KW-1185">Reference proteome</keyword>
<dbReference type="AlphaFoldDB" id="A0A1H1X2Y1"/>
<dbReference type="GO" id="GO:0015074">
    <property type="term" value="P:DNA integration"/>
    <property type="evidence" value="ECO:0007669"/>
    <property type="project" value="InterPro"/>
</dbReference>
<dbReference type="EMBL" id="LT629774">
    <property type="protein sequence ID" value="SDT03705.1"/>
    <property type="molecule type" value="Genomic_DNA"/>
</dbReference>
<dbReference type="InterPro" id="IPR048020">
    <property type="entry name" value="Transpos_IS3"/>
</dbReference>
<name>A0A1H1X2Y1_9FLAO</name>
<feature type="domain" description="Integrase catalytic" evidence="1">
    <location>
        <begin position="76"/>
        <end position="239"/>
    </location>
</feature>
<evidence type="ECO:0000259" key="1">
    <source>
        <dbReference type="PROSITE" id="PS50994"/>
    </source>
</evidence>
<dbReference type="InterPro" id="IPR036397">
    <property type="entry name" value="RNaseH_sf"/>
</dbReference>
<sequence length="257" mass="30424">MVKDYRKQVGSKTGGIKLHTELKQDFINADIKIGRDKFYRFLRLNNLLIPKTKNYITTTNSNHMYKKYKNLVKDHVPTRPEQLWVSDITYIKTQYGHNYLALITDAYSKQIMGYKLDNHMRTSLCSEALAMAIKNRKYPDQKLIHHSDRGFQYCNPKYTEFAESNNITMSMTEQYDPYENPVAERINRTLKYEYGLKQTIKNTDLAQKMTEQAVYIYNNLRTHFSLDIRKPAEVHLNPNIKYKSYRKNNVNLPELTI</sequence>
<dbReference type="SUPFAM" id="SSF53098">
    <property type="entry name" value="Ribonuclease H-like"/>
    <property type="match status" value="1"/>
</dbReference>
<dbReference type="GO" id="GO:0003676">
    <property type="term" value="F:nucleic acid binding"/>
    <property type="evidence" value="ECO:0007669"/>
    <property type="project" value="InterPro"/>
</dbReference>
<proteinExistence type="predicted"/>
<evidence type="ECO:0000313" key="2">
    <source>
        <dbReference type="EMBL" id="SDT03705.1"/>
    </source>
</evidence>
<dbReference type="PROSITE" id="PS50994">
    <property type="entry name" value="INTEGRASE"/>
    <property type="match status" value="1"/>
</dbReference>
<dbReference type="InterPro" id="IPR001584">
    <property type="entry name" value="Integrase_cat-core"/>
</dbReference>
<dbReference type="Gene3D" id="3.30.420.10">
    <property type="entry name" value="Ribonuclease H-like superfamily/Ribonuclease H"/>
    <property type="match status" value="1"/>
</dbReference>
<gene>
    <name evidence="2" type="ORF">SAMN04489797_3082</name>
</gene>
<dbReference type="InterPro" id="IPR012337">
    <property type="entry name" value="RNaseH-like_sf"/>
</dbReference>
<dbReference type="Pfam" id="PF00665">
    <property type="entry name" value="rve"/>
    <property type="match status" value="1"/>
</dbReference>
<reference evidence="2 3" key="1">
    <citation type="submission" date="2016-10" db="EMBL/GenBank/DDBJ databases">
        <authorList>
            <person name="Varghese N."/>
            <person name="Submissions S."/>
        </authorList>
    </citation>
    <scope>NUCLEOTIDE SEQUENCE [LARGE SCALE GENOMIC DNA]</scope>
    <source>
        <strain evidence="2 3">RHA_55</strain>
    </source>
</reference>